<dbReference type="PROSITE" id="PS51197">
    <property type="entry name" value="HTH_RRF2_2"/>
    <property type="match status" value="1"/>
</dbReference>
<accession>A0A9D0YW98</accession>
<dbReference type="SUPFAM" id="SSF46785">
    <property type="entry name" value="Winged helix' DNA-binding domain"/>
    <property type="match status" value="1"/>
</dbReference>
<reference evidence="2" key="2">
    <citation type="journal article" date="2021" name="PeerJ">
        <title>Extensive microbial diversity within the chicken gut microbiome revealed by metagenomics and culture.</title>
        <authorList>
            <person name="Gilroy R."/>
            <person name="Ravi A."/>
            <person name="Getino M."/>
            <person name="Pursley I."/>
            <person name="Horton D.L."/>
            <person name="Alikhan N.F."/>
            <person name="Baker D."/>
            <person name="Gharbi K."/>
            <person name="Hall N."/>
            <person name="Watson M."/>
            <person name="Adriaenssens E.M."/>
            <person name="Foster-Nyarko E."/>
            <person name="Jarju S."/>
            <person name="Secka A."/>
            <person name="Antonio M."/>
            <person name="Oren A."/>
            <person name="Chaudhuri R.R."/>
            <person name="La Ragione R."/>
            <person name="Hildebrand F."/>
            <person name="Pallen M.J."/>
        </authorList>
    </citation>
    <scope>NUCLEOTIDE SEQUENCE</scope>
    <source>
        <strain evidence="2">ChiHile30-977</strain>
    </source>
</reference>
<evidence type="ECO:0000313" key="3">
    <source>
        <dbReference type="Proteomes" id="UP000886819"/>
    </source>
</evidence>
<dbReference type="InterPro" id="IPR030489">
    <property type="entry name" value="TR_Rrf2-type_CS"/>
</dbReference>
<evidence type="ECO:0000256" key="1">
    <source>
        <dbReference type="ARBA" id="ARBA00023125"/>
    </source>
</evidence>
<evidence type="ECO:0000313" key="2">
    <source>
        <dbReference type="EMBL" id="HIQ63242.1"/>
    </source>
</evidence>
<proteinExistence type="predicted"/>
<dbReference type="Pfam" id="PF02082">
    <property type="entry name" value="Rrf2"/>
    <property type="match status" value="1"/>
</dbReference>
<dbReference type="GO" id="GO:0003677">
    <property type="term" value="F:DNA binding"/>
    <property type="evidence" value="ECO:0007669"/>
    <property type="project" value="UniProtKB-KW"/>
</dbReference>
<dbReference type="InterPro" id="IPR036388">
    <property type="entry name" value="WH-like_DNA-bd_sf"/>
</dbReference>
<keyword evidence="1" id="KW-0238">DNA-binding</keyword>
<gene>
    <name evidence="2" type="ORF">IAA66_06600</name>
</gene>
<protein>
    <submittedName>
        <fullName evidence="2">Rrf2 family transcriptional regulator</fullName>
    </submittedName>
</protein>
<dbReference type="GO" id="GO:0005829">
    <property type="term" value="C:cytosol"/>
    <property type="evidence" value="ECO:0007669"/>
    <property type="project" value="TreeGrafter"/>
</dbReference>
<dbReference type="InterPro" id="IPR000944">
    <property type="entry name" value="Tscrpt_reg_Rrf2"/>
</dbReference>
<dbReference type="InterPro" id="IPR036390">
    <property type="entry name" value="WH_DNA-bd_sf"/>
</dbReference>
<dbReference type="PROSITE" id="PS01332">
    <property type="entry name" value="HTH_RRF2_1"/>
    <property type="match status" value="1"/>
</dbReference>
<dbReference type="Proteomes" id="UP000886819">
    <property type="component" value="Unassembled WGS sequence"/>
</dbReference>
<comment type="caution">
    <text evidence="2">The sequence shown here is derived from an EMBL/GenBank/DDBJ whole genome shotgun (WGS) entry which is preliminary data.</text>
</comment>
<dbReference type="GO" id="GO:0003700">
    <property type="term" value="F:DNA-binding transcription factor activity"/>
    <property type="evidence" value="ECO:0007669"/>
    <property type="project" value="TreeGrafter"/>
</dbReference>
<name>A0A9D0YW98_9FIRM</name>
<dbReference type="PANTHER" id="PTHR33221">
    <property type="entry name" value="WINGED HELIX-TURN-HELIX TRANSCRIPTIONAL REGULATOR, RRF2 FAMILY"/>
    <property type="match status" value="1"/>
</dbReference>
<organism evidence="2 3">
    <name type="scientific">Candidatus Avichristensenella intestinipullorum</name>
    <dbReference type="NCBI Taxonomy" id="2840693"/>
    <lineage>
        <taxon>Bacteria</taxon>
        <taxon>Bacillati</taxon>
        <taxon>Bacillota</taxon>
        <taxon>Clostridia</taxon>
        <taxon>Candidatus Avichristensenella</taxon>
    </lineage>
</organism>
<reference evidence="2" key="1">
    <citation type="submission" date="2020-10" db="EMBL/GenBank/DDBJ databases">
        <authorList>
            <person name="Gilroy R."/>
        </authorList>
    </citation>
    <scope>NUCLEOTIDE SEQUENCE</scope>
    <source>
        <strain evidence="2">ChiHile30-977</strain>
    </source>
</reference>
<dbReference type="Gene3D" id="1.10.10.10">
    <property type="entry name" value="Winged helix-like DNA-binding domain superfamily/Winged helix DNA-binding domain"/>
    <property type="match status" value="1"/>
</dbReference>
<sequence length="141" mass="15720">MKLSTRCRYGIHAMFDLAQNVGCGPQTIRAIAERQMVPEQYLEQIIGTLRREGLVTSVRGAQGGYMLAREPSEITIGELMRLLEGPVLMADCLGDADACVRSGQCPSRLVWERLTDCINHVLDGITLQDMLNDHKEMTRAE</sequence>
<dbReference type="EMBL" id="DVFI01000095">
    <property type="protein sequence ID" value="HIQ63242.1"/>
    <property type="molecule type" value="Genomic_DNA"/>
</dbReference>
<dbReference type="PANTHER" id="PTHR33221:SF5">
    <property type="entry name" value="HTH-TYPE TRANSCRIPTIONAL REGULATOR ISCR"/>
    <property type="match status" value="1"/>
</dbReference>
<dbReference type="NCBIfam" id="TIGR00738">
    <property type="entry name" value="rrf2_super"/>
    <property type="match status" value="1"/>
</dbReference>
<dbReference type="AlphaFoldDB" id="A0A9D0YW98"/>